<sequence>MAAHMALERPKPNYYKQEIRYQLNQRDQTETTSNDLNIWKHYLYELQQKAPTPKRVLCRRDVPHKPAYYGREY</sequence>
<reference evidence="1" key="1">
    <citation type="submission" date="2020-11" db="EMBL/GenBank/DDBJ databases">
        <authorList>
            <person name="Tran Van P."/>
        </authorList>
    </citation>
    <scope>NUCLEOTIDE SEQUENCE</scope>
</reference>
<dbReference type="EMBL" id="OC973950">
    <property type="protein sequence ID" value="CAD7668517.1"/>
    <property type="molecule type" value="Genomic_DNA"/>
</dbReference>
<evidence type="ECO:0000313" key="2">
    <source>
        <dbReference type="Proteomes" id="UP000728032"/>
    </source>
</evidence>
<dbReference type="EMBL" id="CAJPVJ010059125">
    <property type="protein sequence ID" value="CAG2183966.1"/>
    <property type="molecule type" value="Genomic_DNA"/>
</dbReference>
<feature type="non-terminal residue" evidence="1">
    <location>
        <position position="73"/>
    </location>
</feature>
<dbReference type="OrthoDB" id="3196451at2759"/>
<protein>
    <submittedName>
        <fullName evidence="1">Uncharacterized protein</fullName>
    </submittedName>
</protein>
<dbReference type="Proteomes" id="UP000728032">
    <property type="component" value="Unassembled WGS sequence"/>
</dbReference>
<organism evidence="1">
    <name type="scientific">Oppiella nova</name>
    <dbReference type="NCBI Taxonomy" id="334625"/>
    <lineage>
        <taxon>Eukaryota</taxon>
        <taxon>Metazoa</taxon>
        <taxon>Ecdysozoa</taxon>
        <taxon>Arthropoda</taxon>
        <taxon>Chelicerata</taxon>
        <taxon>Arachnida</taxon>
        <taxon>Acari</taxon>
        <taxon>Acariformes</taxon>
        <taxon>Sarcoptiformes</taxon>
        <taxon>Oribatida</taxon>
        <taxon>Brachypylina</taxon>
        <taxon>Oppioidea</taxon>
        <taxon>Oppiidae</taxon>
        <taxon>Oppiella</taxon>
    </lineage>
</organism>
<gene>
    <name evidence="1" type="ORF">ONB1V03_LOCUS23386</name>
</gene>
<accession>A0A7R9MV60</accession>
<name>A0A7R9MV60_9ACAR</name>
<keyword evidence="2" id="KW-1185">Reference proteome</keyword>
<evidence type="ECO:0000313" key="1">
    <source>
        <dbReference type="EMBL" id="CAD7668517.1"/>
    </source>
</evidence>
<dbReference type="AlphaFoldDB" id="A0A7R9MV60"/>
<proteinExistence type="predicted"/>